<sequence length="664" mass="72287">MLLRALLTSSVVARLVTAQTDNADPFAPVYTQCPPGLSIRAASEGLSQSEQSWRKQRGDNVVIAVEAYLQVANITGLDVQDFTSRLNASNAPVAGLSVSGGGTLSGIGGLGIWQAYDARYPPAVAARTGGLTQILSYLTGLSGGGAVTVSTIAANNFTTIDSIRQAVNFSVNYEEGPSGNVTNYYNQIFRNVGAKVKAGFPVSVVDTFGQFWATYLPAGGLYSNYSDLAQHKNAFSSGNAPMPILTLAEVIPGKSPTVGGLMYPGDNATNAFSLTSYEMTPFEFGSWAGGRVQAFMSTQYLGSDMSNGTAQNRSKCVQGFDKFTFVQGSTANAFTAWFIDDWYNIPIFAKRELQERQNSGEIVIPPDQYQNLEVVLVNLTATHFNRTFNQSLWATYPNPFKNYNEAMKNVDDLLIVDGSLSGETNPVRPLIVPARELDLVIIYETSTEAEFSWNNGTTLGNTARSAVEGNIPFPTIPDVNTMVTLNLTRKPTFFGCNATDTPLVLYLPNSPWSGYSNYSYTKPSFTKTQLDLILENAFNLATYGNGTVDAQWPECLACATIRGSARRIGYDLPEVCAQCFERHCWNGIVSTREITDSDLDLKPWLNSSLSYEEWNNTIWNKQDSSSNGGPSLYTSGAGRIAKHLMRHAAYPVVLALLHIWYAAL</sequence>
<reference evidence="1" key="1">
    <citation type="submission" date="2022-10" db="EMBL/GenBank/DDBJ databases">
        <title>Culturing micro-colonial fungi from biological soil crusts in the Mojave desert and describing Neophaeococcomyces mojavensis, and introducing the new genera and species Taxawa tesnikishii.</title>
        <authorList>
            <person name="Kurbessoian T."/>
            <person name="Stajich J.E."/>
        </authorList>
    </citation>
    <scope>NUCLEOTIDE SEQUENCE</scope>
    <source>
        <strain evidence="1">JES_112</strain>
    </source>
</reference>
<accession>A0ACC3ADE8</accession>
<keyword evidence="2" id="KW-1185">Reference proteome</keyword>
<gene>
    <name evidence="1" type="ORF">H2198_002929</name>
</gene>
<evidence type="ECO:0000313" key="1">
    <source>
        <dbReference type="EMBL" id="KAJ9659860.1"/>
    </source>
</evidence>
<name>A0ACC3ADE8_9EURO</name>
<dbReference type="Proteomes" id="UP001172386">
    <property type="component" value="Unassembled WGS sequence"/>
</dbReference>
<evidence type="ECO:0000313" key="2">
    <source>
        <dbReference type="Proteomes" id="UP001172386"/>
    </source>
</evidence>
<proteinExistence type="predicted"/>
<comment type="caution">
    <text evidence="1">The sequence shown here is derived from an EMBL/GenBank/DDBJ whole genome shotgun (WGS) entry which is preliminary data.</text>
</comment>
<dbReference type="EMBL" id="JAPDRQ010000036">
    <property type="protein sequence ID" value="KAJ9659860.1"/>
    <property type="molecule type" value="Genomic_DNA"/>
</dbReference>
<organism evidence="1 2">
    <name type="scientific">Neophaeococcomyces mojaviensis</name>
    <dbReference type="NCBI Taxonomy" id="3383035"/>
    <lineage>
        <taxon>Eukaryota</taxon>
        <taxon>Fungi</taxon>
        <taxon>Dikarya</taxon>
        <taxon>Ascomycota</taxon>
        <taxon>Pezizomycotina</taxon>
        <taxon>Eurotiomycetes</taxon>
        <taxon>Chaetothyriomycetidae</taxon>
        <taxon>Chaetothyriales</taxon>
        <taxon>Chaetothyriales incertae sedis</taxon>
        <taxon>Neophaeococcomyces</taxon>
    </lineage>
</organism>
<protein>
    <submittedName>
        <fullName evidence="1">Uncharacterized protein</fullName>
    </submittedName>
</protein>